<organism evidence="1 2">
    <name type="scientific">Didymella exigua CBS 183.55</name>
    <dbReference type="NCBI Taxonomy" id="1150837"/>
    <lineage>
        <taxon>Eukaryota</taxon>
        <taxon>Fungi</taxon>
        <taxon>Dikarya</taxon>
        <taxon>Ascomycota</taxon>
        <taxon>Pezizomycotina</taxon>
        <taxon>Dothideomycetes</taxon>
        <taxon>Pleosporomycetidae</taxon>
        <taxon>Pleosporales</taxon>
        <taxon>Pleosporineae</taxon>
        <taxon>Didymellaceae</taxon>
        <taxon>Didymella</taxon>
    </lineage>
</organism>
<evidence type="ECO:0000313" key="2">
    <source>
        <dbReference type="Proteomes" id="UP000800082"/>
    </source>
</evidence>
<protein>
    <recommendedName>
        <fullName evidence="3">F-box domain-containing protein</fullName>
    </recommendedName>
</protein>
<dbReference type="RefSeq" id="XP_033452245.1">
    <property type="nucleotide sequence ID" value="XM_033595216.1"/>
</dbReference>
<dbReference type="OrthoDB" id="6365676at2759"/>
<sequence>MCIENSSKRLPSVLPPEVILNVLDQLVGSPYRQQPIFDATSAVTKALRALTLTSRTMHAVASKYLYRRCLYLNDCVSYACLRRTLGIDLGSNHPQSLAYGQAGRNERLWRDAEVTRHIQSAFISPMKTFSEGSKNAQETPMVRLPQVIDLCSSIGTTLKRLVLDMVPVYSPHSEVEKVRFPQKDTNIFLGMPTLEELVASYDVPDHFRSPPPNIKRLAITIRDLHDIAMDFCFAVSGLETLIILRPVELSAADINRFFTAYKGRSLDIILVDINPYHRTPTGTRDWTDSDTVRIWEADVPTSFYGDDDNLILCDNWIWTQAVQGTLWSQCNRRMACWSEIHQLLTGPIHHILNEAWY</sequence>
<reference evidence="1" key="1">
    <citation type="journal article" date="2020" name="Stud. Mycol.">
        <title>101 Dothideomycetes genomes: a test case for predicting lifestyles and emergence of pathogens.</title>
        <authorList>
            <person name="Haridas S."/>
            <person name="Albert R."/>
            <person name="Binder M."/>
            <person name="Bloem J."/>
            <person name="Labutti K."/>
            <person name="Salamov A."/>
            <person name="Andreopoulos B."/>
            <person name="Baker S."/>
            <person name="Barry K."/>
            <person name="Bills G."/>
            <person name="Bluhm B."/>
            <person name="Cannon C."/>
            <person name="Castanera R."/>
            <person name="Culley D."/>
            <person name="Daum C."/>
            <person name="Ezra D."/>
            <person name="Gonzalez J."/>
            <person name="Henrissat B."/>
            <person name="Kuo A."/>
            <person name="Liang C."/>
            <person name="Lipzen A."/>
            <person name="Lutzoni F."/>
            <person name="Magnuson J."/>
            <person name="Mondo S."/>
            <person name="Nolan M."/>
            <person name="Ohm R."/>
            <person name="Pangilinan J."/>
            <person name="Park H.-J."/>
            <person name="Ramirez L."/>
            <person name="Alfaro M."/>
            <person name="Sun H."/>
            <person name="Tritt A."/>
            <person name="Yoshinaga Y."/>
            <person name="Zwiers L.-H."/>
            <person name="Turgeon B."/>
            <person name="Goodwin S."/>
            <person name="Spatafora J."/>
            <person name="Crous P."/>
            <person name="Grigoriev I."/>
        </authorList>
    </citation>
    <scope>NUCLEOTIDE SEQUENCE</scope>
    <source>
        <strain evidence="1">CBS 183.55</strain>
    </source>
</reference>
<evidence type="ECO:0008006" key="3">
    <source>
        <dbReference type="Google" id="ProtNLM"/>
    </source>
</evidence>
<gene>
    <name evidence="1" type="ORF">M421DRAFT_54370</name>
</gene>
<evidence type="ECO:0000313" key="1">
    <source>
        <dbReference type="EMBL" id="KAF1931997.1"/>
    </source>
</evidence>
<keyword evidence="2" id="KW-1185">Reference proteome</keyword>
<name>A0A6A5S3D2_9PLEO</name>
<dbReference type="GeneID" id="54352883"/>
<dbReference type="EMBL" id="ML978959">
    <property type="protein sequence ID" value="KAF1931997.1"/>
    <property type="molecule type" value="Genomic_DNA"/>
</dbReference>
<dbReference type="AlphaFoldDB" id="A0A6A5S3D2"/>
<proteinExistence type="predicted"/>
<accession>A0A6A5S3D2</accession>
<dbReference type="Proteomes" id="UP000800082">
    <property type="component" value="Unassembled WGS sequence"/>
</dbReference>